<dbReference type="Proteomes" id="UP000318681">
    <property type="component" value="Unassembled WGS sequence"/>
</dbReference>
<evidence type="ECO:0008006" key="4">
    <source>
        <dbReference type="Google" id="ProtNLM"/>
    </source>
</evidence>
<accession>A0A558QVH1</accession>
<dbReference type="RefSeq" id="WP_145154688.1">
    <property type="nucleotide sequence ID" value="NZ_VNIM01000096.1"/>
</dbReference>
<keyword evidence="3" id="KW-1185">Reference proteome</keyword>
<gene>
    <name evidence="2" type="ORF">FOY91_17445</name>
</gene>
<evidence type="ECO:0000313" key="2">
    <source>
        <dbReference type="EMBL" id="TVV71146.1"/>
    </source>
</evidence>
<dbReference type="AlphaFoldDB" id="A0A558QVH1"/>
<comment type="caution">
    <text evidence="2">The sequence shown here is derived from an EMBL/GenBank/DDBJ whole genome shotgun (WGS) entry which is preliminary data.</text>
</comment>
<feature type="signal peptide" evidence="1">
    <location>
        <begin position="1"/>
        <end position="20"/>
    </location>
</feature>
<name>A0A558QVH1_9SPHN</name>
<evidence type="ECO:0000313" key="3">
    <source>
        <dbReference type="Proteomes" id="UP000318681"/>
    </source>
</evidence>
<dbReference type="EMBL" id="VNIM01000096">
    <property type="protein sequence ID" value="TVV71146.1"/>
    <property type="molecule type" value="Genomic_DNA"/>
</dbReference>
<evidence type="ECO:0000256" key="1">
    <source>
        <dbReference type="SAM" id="SignalP"/>
    </source>
</evidence>
<organism evidence="2 3">
    <name type="scientific">Alterirhizorhabdus solaris</name>
    <dbReference type="NCBI Taxonomy" id="2529389"/>
    <lineage>
        <taxon>Bacteria</taxon>
        <taxon>Pseudomonadati</taxon>
        <taxon>Pseudomonadota</taxon>
        <taxon>Alphaproteobacteria</taxon>
        <taxon>Sphingomonadales</taxon>
        <taxon>Rhizorhabdaceae</taxon>
        <taxon>Alterirhizorhabdus</taxon>
    </lineage>
</organism>
<feature type="chain" id="PRO_5022047786" description="PepSY domain-containing protein" evidence="1">
    <location>
        <begin position="21"/>
        <end position="106"/>
    </location>
</feature>
<keyword evidence="1" id="KW-0732">Signal</keyword>
<reference evidence="2 3" key="1">
    <citation type="submission" date="2019-07" db="EMBL/GenBank/DDBJ databases">
        <title>Sphingomonas solaris sp. nov., isolated from a solar panel from Boston, Massachusetts.</title>
        <authorList>
            <person name="Tanner K."/>
            <person name="Pascual J."/>
            <person name="Mancuso C."/>
            <person name="Pereto J."/>
            <person name="Khalil A."/>
            <person name="Vilanova C."/>
        </authorList>
    </citation>
    <scope>NUCLEOTIDE SEQUENCE [LARGE SCALE GENOMIC DNA]</scope>
    <source>
        <strain evidence="2 3">R4DWN</strain>
    </source>
</reference>
<sequence length="106" mass="10588">MKTILIAAALATLATGGAQAATQSAMQGAAAHNPAVKESHVGHVATPAEGANSFTQAQAQGRIAKAGYANVSALAKDKDGVWRGTATKAGRTVSVGLDFKGNVTTR</sequence>
<protein>
    <recommendedName>
        <fullName evidence="4">PepSY domain-containing protein</fullName>
    </recommendedName>
</protein>
<dbReference type="OrthoDB" id="7376531at2"/>
<proteinExistence type="predicted"/>